<dbReference type="PANTHER" id="PTHR33886">
    <property type="entry name" value="UNSATURATED RHAMNOGALACTURONAN HYDROLASE (EUROFUNG)"/>
    <property type="match status" value="1"/>
</dbReference>
<comment type="caution">
    <text evidence="2">The sequence shown here is derived from an EMBL/GenBank/DDBJ whole genome shotgun (WGS) entry which is preliminary data.</text>
</comment>
<dbReference type="GO" id="GO:0005975">
    <property type="term" value="P:carbohydrate metabolic process"/>
    <property type="evidence" value="ECO:0007669"/>
    <property type="project" value="InterPro"/>
</dbReference>
<dbReference type="OrthoDB" id="258246at2"/>
<dbReference type="AlphaFoldDB" id="A0A2S6IV08"/>
<dbReference type="InterPro" id="IPR010905">
    <property type="entry name" value="Glyco_hydro_88"/>
</dbReference>
<dbReference type="InterPro" id="IPR052043">
    <property type="entry name" value="PolySaccharide_Degr_Enz"/>
</dbReference>
<keyword evidence="3" id="KW-1185">Reference proteome</keyword>
<reference evidence="2 3" key="1">
    <citation type="submission" date="2018-02" db="EMBL/GenBank/DDBJ databases">
        <title>Genomic Encyclopedia of Archaeal and Bacterial Type Strains, Phase II (KMG-II): from individual species to whole genera.</title>
        <authorList>
            <person name="Goeker M."/>
        </authorList>
    </citation>
    <scope>NUCLEOTIDE SEQUENCE [LARGE SCALE GENOMIC DNA]</scope>
    <source>
        <strain evidence="2 3">DSM 22857</strain>
    </source>
</reference>
<dbReference type="SUPFAM" id="SSF48208">
    <property type="entry name" value="Six-hairpin glycosidases"/>
    <property type="match status" value="1"/>
</dbReference>
<proteinExistence type="predicted"/>
<dbReference type="InterPro" id="IPR012341">
    <property type="entry name" value="6hp_glycosidase-like_sf"/>
</dbReference>
<sequence>MTDAQELDGDQRRVLAALLAMQRQSWEQGVTGHALLDLGQHALARVVARDAVTRQTAQGRLAEIEDSGHVNSGAAAEVVRWAAGLDGDDPDGGGELAGAYRRQMRWLLHDCPRAGDGTVFLPAGTREVWSDSVYMVVPALAGGGWVDEAVAQFEGHRRRLFDGSRGLYAAKWDEERGALCDARAWGTGNGWVVAAVARTLHALGPGAGDLRTRLGGHAREVIDACLRHRSADGAFTDVVDDPTTFPEANLAQMLAYALLTGVADGWLPRHYAGTGRELLAEGRRRIDADGFVTGVCGAPHFDRQGTSAEAQAFFLLATAAEHRLDRASPHG</sequence>
<evidence type="ECO:0000256" key="1">
    <source>
        <dbReference type="ARBA" id="ARBA00022801"/>
    </source>
</evidence>
<dbReference type="PANTHER" id="PTHR33886:SF8">
    <property type="entry name" value="UNSATURATED RHAMNOGALACTURONAN HYDROLASE (EUROFUNG)"/>
    <property type="match status" value="1"/>
</dbReference>
<organism evidence="2 3">
    <name type="scientific">Kineococcus xinjiangensis</name>
    <dbReference type="NCBI Taxonomy" id="512762"/>
    <lineage>
        <taxon>Bacteria</taxon>
        <taxon>Bacillati</taxon>
        <taxon>Actinomycetota</taxon>
        <taxon>Actinomycetes</taxon>
        <taxon>Kineosporiales</taxon>
        <taxon>Kineosporiaceae</taxon>
        <taxon>Kineococcus</taxon>
    </lineage>
</organism>
<protein>
    <submittedName>
        <fullName evidence="2">Unsaturated rhamnogalacturonyl hydrolase</fullName>
    </submittedName>
</protein>
<dbReference type="RefSeq" id="WP_104431534.1">
    <property type="nucleotide sequence ID" value="NZ_PTJD01000002.1"/>
</dbReference>
<gene>
    <name evidence="2" type="ORF">CLV92_102263</name>
</gene>
<accession>A0A2S6IV08</accession>
<dbReference type="Pfam" id="PF07470">
    <property type="entry name" value="Glyco_hydro_88"/>
    <property type="match status" value="1"/>
</dbReference>
<evidence type="ECO:0000313" key="3">
    <source>
        <dbReference type="Proteomes" id="UP000239485"/>
    </source>
</evidence>
<name>A0A2S6IV08_9ACTN</name>
<dbReference type="Gene3D" id="1.50.10.10">
    <property type="match status" value="1"/>
</dbReference>
<dbReference type="Proteomes" id="UP000239485">
    <property type="component" value="Unassembled WGS sequence"/>
</dbReference>
<dbReference type="InterPro" id="IPR008928">
    <property type="entry name" value="6-hairpin_glycosidase_sf"/>
</dbReference>
<dbReference type="EMBL" id="PTJD01000002">
    <property type="protein sequence ID" value="PPK98110.1"/>
    <property type="molecule type" value="Genomic_DNA"/>
</dbReference>
<dbReference type="GO" id="GO:0016787">
    <property type="term" value="F:hydrolase activity"/>
    <property type="evidence" value="ECO:0007669"/>
    <property type="project" value="UniProtKB-KW"/>
</dbReference>
<keyword evidence="1 2" id="KW-0378">Hydrolase</keyword>
<evidence type="ECO:0000313" key="2">
    <source>
        <dbReference type="EMBL" id="PPK98110.1"/>
    </source>
</evidence>